<dbReference type="Pfam" id="PF13577">
    <property type="entry name" value="SnoaL_4"/>
    <property type="match status" value="1"/>
</dbReference>
<evidence type="ECO:0000313" key="2">
    <source>
        <dbReference type="EMBL" id="CAG9170102.1"/>
    </source>
</evidence>
<dbReference type="InterPro" id="IPR032710">
    <property type="entry name" value="NTF2-like_dom_sf"/>
</dbReference>
<evidence type="ECO:0000259" key="1">
    <source>
        <dbReference type="Pfam" id="PF13577"/>
    </source>
</evidence>
<dbReference type="InterPro" id="IPR037401">
    <property type="entry name" value="SnoaL-like"/>
</dbReference>
<protein>
    <recommendedName>
        <fullName evidence="1">SnoaL-like domain-containing protein</fullName>
    </recommendedName>
</protein>
<organism evidence="2 3">
    <name type="scientific">Cupriavidus pampae</name>
    <dbReference type="NCBI Taxonomy" id="659251"/>
    <lineage>
        <taxon>Bacteria</taxon>
        <taxon>Pseudomonadati</taxon>
        <taxon>Pseudomonadota</taxon>
        <taxon>Betaproteobacteria</taxon>
        <taxon>Burkholderiales</taxon>
        <taxon>Burkholderiaceae</taxon>
        <taxon>Cupriavidus</taxon>
    </lineage>
</organism>
<keyword evidence="3" id="KW-1185">Reference proteome</keyword>
<accession>A0ABM8WRL2</accession>
<gene>
    <name evidence="2" type="ORF">LMG32289_02018</name>
</gene>
<dbReference type="SUPFAM" id="SSF54427">
    <property type="entry name" value="NTF2-like"/>
    <property type="match status" value="1"/>
</dbReference>
<reference evidence="2 3" key="1">
    <citation type="submission" date="2021-08" db="EMBL/GenBank/DDBJ databases">
        <authorList>
            <person name="Peeters C."/>
        </authorList>
    </citation>
    <scope>NUCLEOTIDE SEQUENCE [LARGE SCALE GENOMIC DNA]</scope>
    <source>
        <strain evidence="2 3">LMG 32289</strain>
    </source>
</reference>
<name>A0ABM8WRL2_9BURK</name>
<comment type="caution">
    <text evidence="2">The sequence shown here is derived from an EMBL/GenBank/DDBJ whole genome shotgun (WGS) entry which is preliminary data.</text>
</comment>
<dbReference type="Proteomes" id="UP000706525">
    <property type="component" value="Unassembled WGS sequence"/>
</dbReference>
<dbReference type="RefSeq" id="WP_223986119.1">
    <property type="nucleotide sequence ID" value="NZ_CAJZAG010000003.1"/>
</dbReference>
<sequence length="194" mass="22403">MTTTTQQYTPERIVSRLQIQDLMFRWCRAVDRLDRQGMLDIFWPGAIDSHGPYIGPAEGLVEWILVRHRPIATSSHFIGNMLIEFASDDVALVETYVRTIQQYPKEATQQLAQLTGGAAGDESTPMDMFTSSRYLDHMERREGEWRVAHRDLIQDWKQIVDVKYRALVPAEGWIIGRRDGEDQVQTERQRLGLA</sequence>
<dbReference type="EMBL" id="CAJZAG010000003">
    <property type="protein sequence ID" value="CAG9170102.1"/>
    <property type="molecule type" value="Genomic_DNA"/>
</dbReference>
<evidence type="ECO:0000313" key="3">
    <source>
        <dbReference type="Proteomes" id="UP000706525"/>
    </source>
</evidence>
<feature type="domain" description="SnoaL-like" evidence="1">
    <location>
        <begin position="12"/>
        <end position="151"/>
    </location>
</feature>
<proteinExistence type="predicted"/>
<dbReference type="Gene3D" id="3.10.450.50">
    <property type="match status" value="1"/>
</dbReference>